<organism evidence="1">
    <name type="scientific">Telmatobacter sp. DSM 110680</name>
    <dbReference type="NCBI Taxonomy" id="3036704"/>
    <lineage>
        <taxon>Bacteria</taxon>
        <taxon>Pseudomonadati</taxon>
        <taxon>Acidobacteriota</taxon>
        <taxon>Terriglobia</taxon>
        <taxon>Terriglobales</taxon>
        <taxon>Acidobacteriaceae</taxon>
        <taxon>Telmatobacter</taxon>
    </lineage>
</organism>
<protein>
    <recommendedName>
        <fullName evidence="2">Type II secretion system protein GspE N-terminal domain-containing protein</fullName>
    </recommendedName>
</protein>
<sequence length="231" mass="25111">MSALRRELDGRAAPCENYRHRIPLGLLMLEKGWITRVQLREALKAQTAAGSGRLGEWLIAQRATDESVVTRALALQWSCPVLSPDSQDAAVLTSAMPRLFLDAFGALPLRVAGGKLIYLGFEQTLDPVLAFAVSRMTGMRVESGIVPSTAFRPALSGMLQKKFPPVQLAEAVSVSAAAHLLARSIERLHPVDSRLVRVRDCVWLRMWLGPTSQSISHISAISDVICSVSAS</sequence>
<name>A0AAU7DFL0_9BACT</name>
<dbReference type="SUPFAM" id="SSF160246">
    <property type="entry name" value="EspE N-terminal domain-like"/>
    <property type="match status" value="1"/>
</dbReference>
<reference evidence="1" key="1">
    <citation type="submission" date="2023-03" db="EMBL/GenBank/DDBJ databases">
        <title>Edaphobacter sp.</title>
        <authorList>
            <person name="Huber K.J."/>
            <person name="Papendorf J."/>
            <person name="Pilke C."/>
            <person name="Bunk B."/>
            <person name="Sproeer C."/>
            <person name="Pester M."/>
        </authorList>
    </citation>
    <scope>NUCLEOTIDE SEQUENCE</scope>
    <source>
        <strain evidence="1">DSM 110680</strain>
    </source>
</reference>
<dbReference type="EMBL" id="CP121196">
    <property type="protein sequence ID" value="XBH16166.1"/>
    <property type="molecule type" value="Genomic_DNA"/>
</dbReference>
<dbReference type="RefSeq" id="WP_348261393.1">
    <property type="nucleotide sequence ID" value="NZ_CP121196.1"/>
</dbReference>
<proteinExistence type="predicted"/>
<accession>A0AAU7DFL0</accession>
<evidence type="ECO:0000313" key="1">
    <source>
        <dbReference type="EMBL" id="XBH16166.1"/>
    </source>
</evidence>
<evidence type="ECO:0008006" key="2">
    <source>
        <dbReference type="Google" id="ProtNLM"/>
    </source>
</evidence>
<dbReference type="AlphaFoldDB" id="A0AAU7DFL0"/>
<dbReference type="InterPro" id="IPR037257">
    <property type="entry name" value="T2SS_E_N_sf"/>
</dbReference>
<gene>
    <name evidence="1" type="ORF">P8935_16505</name>
</gene>